<dbReference type="Proteomes" id="UP000184498">
    <property type="component" value="Unassembled WGS sequence"/>
</dbReference>
<evidence type="ECO:0008006" key="3">
    <source>
        <dbReference type="Google" id="ProtNLM"/>
    </source>
</evidence>
<keyword evidence="2" id="KW-1185">Reference proteome</keyword>
<accession>A0A1M6NDE2</accession>
<dbReference type="OrthoDB" id="2656750at2"/>
<sequence>MKKFVIIIYNVEGSDQSIKDNIKLLGDWFNYFQGSWLVLTRLSVKDIYNRIGTNKSGDRFLVMEVDLKTYWGILPTEAWDWLKSKKNEQGQW</sequence>
<dbReference type="STRING" id="216903.SAMN05444371_0358"/>
<dbReference type="EMBL" id="FRAM01000001">
    <property type="protein sequence ID" value="SHJ93731.1"/>
    <property type="molecule type" value="Genomic_DNA"/>
</dbReference>
<protein>
    <recommendedName>
        <fullName evidence="3">SinR family protein</fullName>
    </recommendedName>
</protein>
<reference evidence="2" key="1">
    <citation type="submission" date="2016-11" db="EMBL/GenBank/DDBJ databases">
        <authorList>
            <person name="Varghese N."/>
            <person name="Submissions S."/>
        </authorList>
    </citation>
    <scope>NUCLEOTIDE SEQUENCE [LARGE SCALE GENOMIC DNA]</scope>
    <source>
        <strain evidence="2">DSM 18016</strain>
    </source>
</reference>
<evidence type="ECO:0000313" key="2">
    <source>
        <dbReference type="Proteomes" id="UP000184498"/>
    </source>
</evidence>
<dbReference type="RefSeq" id="WP_072996139.1">
    <property type="nucleotide sequence ID" value="NZ_FRAM01000001.1"/>
</dbReference>
<evidence type="ECO:0000313" key="1">
    <source>
        <dbReference type="EMBL" id="SHJ93731.1"/>
    </source>
</evidence>
<name>A0A1M6NDE2_9FLAO</name>
<dbReference type="AlphaFoldDB" id="A0A1M6NDE2"/>
<gene>
    <name evidence="1" type="ORF">SAMN05444371_0358</name>
</gene>
<organism evidence="1 2">
    <name type="scientific">Epilithonimonas mollis</name>
    <dbReference type="NCBI Taxonomy" id="216903"/>
    <lineage>
        <taxon>Bacteria</taxon>
        <taxon>Pseudomonadati</taxon>
        <taxon>Bacteroidota</taxon>
        <taxon>Flavobacteriia</taxon>
        <taxon>Flavobacteriales</taxon>
        <taxon>Weeksellaceae</taxon>
        <taxon>Chryseobacterium group</taxon>
        <taxon>Epilithonimonas</taxon>
    </lineage>
</organism>
<proteinExistence type="predicted"/>